<evidence type="ECO:0000313" key="3">
    <source>
        <dbReference type="Proteomes" id="UP000243459"/>
    </source>
</evidence>
<proteinExistence type="predicted"/>
<sequence length="381" mass="42466">MVIMCTCYGQKLENISSDSVIGVHAVQDGNHEIQPLSSNDHHSESGDDSISDEENAVLSKLSANYGAAAVQTNRRPNLTSPKQPDACTWSAIIEEAHELATVSKKTEYCPITSEMSEVRGIHTGDKGSSRPKFSFRSLPQRGNSSGHTALKDRNENPVKYATEGPTLFNKCEHGTVGDLVAEMFENLHEESDKLPMKVAPYDQRSEVPSVAELLENLQQKDEPSTGPPNLLPQNIKAKERKMQYDRKRILPHLGGRILDSEDSPEFSGDESSDDEHDNDHRHLYVATQNVKGHTMADLFQEAFSKSEIEASPYPTAKQTGIGYLGRLQQVLQIEKDRHLQFLKHSQTVRSPNDSECLDVQILTRFLEAKLTVCQCLLEFPV</sequence>
<feature type="region of interest" description="Disordered" evidence="1">
    <location>
        <begin position="251"/>
        <end position="278"/>
    </location>
</feature>
<accession>A0A5P1FUS1</accession>
<dbReference type="PANTHER" id="PTHR35686">
    <property type="entry name" value="KINETOCHORE PROTEIN"/>
    <property type="match status" value="1"/>
</dbReference>
<reference evidence="3" key="1">
    <citation type="journal article" date="2017" name="Nat. Commun.">
        <title>The asparagus genome sheds light on the origin and evolution of a young Y chromosome.</title>
        <authorList>
            <person name="Harkess A."/>
            <person name="Zhou J."/>
            <person name="Xu C."/>
            <person name="Bowers J.E."/>
            <person name="Van der Hulst R."/>
            <person name="Ayyampalayam S."/>
            <person name="Mercati F."/>
            <person name="Riccardi P."/>
            <person name="McKain M.R."/>
            <person name="Kakrana A."/>
            <person name="Tang H."/>
            <person name="Ray J."/>
            <person name="Groenendijk J."/>
            <person name="Arikit S."/>
            <person name="Mathioni S.M."/>
            <person name="Nakano M."/>
            <person name="Shan H."/>
            <person name="Telgmann-Rauber A."/>
            <person name="Kanno A."/>
            <person name="Yue Z."/>
            <person name="Chen H."/>
            <person name="Li W."/>
            <person name="Chen Y."/>
            <person name="Xu X."/>
            <person name="Zhang Y."/>
            <person name="Luo S."/>
            <person name="Chen H."/>
            <person name="Gao J."/>
            <person name="Mao Z."/>
            <person name="Pires J.C."/>
            <person name="Luo M."/>
            <person name="Kudrna D."/>
            <person name="Wing R.A."/>
            <person name="Meyers B.C."/>
            <person name="Yi K."/>
            <person name="Kong H."/>
            <person name="Lavrijsen P."/>
            <person name="Sunseri F."/>
            <person name="Falavigna A."/>
            <person name="Ye Y."/>
            <person name="Leebens-Mack J.H."/>
            <person name="Chen G."/>
        </authorList>
    </citation>
    <scope>NUCLEOTIDE SEQUENCE [LARGE SCALE GENOMIC DNA]</scope>
    <source>
        <strain evidence="3">cv. DH0086</strain>
    </source>
</reference>
<dbReference type="Gramene" id="ONK81413">
    <property type="protein sequence ID" value="ONK81413"/>
    <property type="gene ID" value="A4U43_C01F28830"/>
</dbReference>
<gene>
    <name evidence="2" type="ORF">A4U43_C01F28830</name>
</gene>
<dbReference type="AlphaFoldDB" id="A0A5P1FUS1"/>
<name>A0A5P1FUS1_ASPOF</name>
<organism evidence="2 3">
    <name type="scientific">Asparagus officinalis</name>
    <name type="common">Garden asparagus</name>
    <dbReference type="NCBI Taxonomy" id="4686"/>
    <lineage>
        <taxon>Eukaryota</taxon>
        <taxon>Viridiplantae</taxon>
        <taxon>Streptophyta</taxon>
        <taxon>Embryophyta</taxon>
        <taxon>Tracheophyta</taxon>
        <taxon>Spermatophyta</taxon>
        <taxon>Magnoliopsida</taxon>
        <taxon>Liliopsida</taxon>
        <taxon>Asparagales</taxon>
        <taxon>Asparagaceae</taxon>
        <taxon>Asparagoideae</taxon>
        <taxon>Asparagus</taxon>
    </lineage>
</organism>
<evidence type="ECO:0000313" key="2">
    <source>
        <dbReference type="EMBL" id="ONK81413.1"/>
    </source>
</evidence>
<feature type="compositionally biased region" description="Acidic residues" evidence="1">
    <location>
        <begin position="260"/>
        <end position="276"/>
    </location>
</feature>
<dbReference type="OMA" id="VIMENNM"/>
<dbReference type="PANTHER" id="PTHR35686:SF1">
    <property type="entry name" value="KINETOCHORE PROTEIN"/>
    <property type="match status" value="1"/>
</dbReference>
<dbReference type="EMBL" id="CM007381">
    <property type="protein sequence ID" value="ONK81413.1"/>
    <property type="molecule type" value="Genomic_DNA"/>
</dbReference>
<feature type="region of interest" description="Disordered" evidence="1">
    <location>
        <begin position="32"/>
        <end position="52"/>
    </location>
</feature>
<keyword evidence="3" id="KW-1185">Reference proteome</keyword>
<dbReference type="Proteomes" id="UP000243459">
    <property type="component" value="Chromosome 1"/>
</dbReference>
<feature type="region of interest" description="Disordered" evidence="1">
    <location>
        <begin position="121"/>
        <end position="151"/>
    </location>
</feature>
<evidence type="ECO:0000256" key="1">
    <source>
        <dbReference type="SAM" id="MobiDB-lite"/>
    </source>
</evidence>
<protein>
    <submittedName>
        <fullName evidence="2">Uncharacterized protein</fullName>
    </submittedName>
</protein>